<gene>
    <name evidence="1" type="ORF">UFOPK3662_00173</name>
</gene>
<proteinExistence type="predicted"/>
<accession>A0A6J7GZ18</accession>
<name>A0A6J7GZ18_9ZZZZ</name>
<dbReference type="EMBL" id="CAFBMW010000001">
    <property type="protein sequence ID" value="CAB4913821.1"/>
    <property type="molecule type" value="Genomic_DNA"/>
</dbReference>
<dbReference type="AlphaFoldDB" id="A0A6J7GZ18"/>
<evidence type="ECO:0000313" key="1">
    <source>
        <dbReference type="EMBL" id="CAB4913821.1"/>
    </source>
</evidence>
<reference evidence="1" key="1">
    <citation type="submission" date="2020-05" db="EMBL/GenBank/DDBJ databases">
        <authorList>
            <person name="Chiriac C."/>
            <person name="Salcher M."/>
            <person name="Ghai R."/>
            <person name="Kavagutti S V."/>
        </authorList>
    </citation>
    <scope>NUCLEOTIDE SEQUENCE</scope>
</reference>
<protein>
    <submittedName>
        <fullName evidence="1">Unannotated protein</fullName>
    </submittedName>
</protein>
<organism evidence="1">
    <name type="scientific">freshwater metagenome</name>
    <dbReference type="NCBI Taxonomy" id="449393"/>
    <lineage>
        <taxon>unclassified sequences</taxon>
        <taxon>metagenomes</taxon>
        <taxon>ecological metagenomes</taxon>
    </lineage>
</organism>
<sequence length="253" mass="28057">MRALDIDVERSDLVQWLEWLMPTHQPFLVPHAHADRLGLDDRPEQLTMELRDSFWIYGEQDDAVCWLDRAGSRALPADVRRAQPERHRWRTRDEEADLARLVRYLEEARRPSRHRAVGAATWRACEALLPGARALAGTFPGRSGPNCFGTVMGAAGVVGAAQTWVVREPFEDWLAAATVAGGSDGDAGTVLVWRSPDGLVQHAAVTLGDGLALHKPSQGWQSPTKVLTVHEAKMSARSAGRHLHRYRLREAVG</sequence>